<reference evidence="1 2" key="1">
    <citation type="submission" date="2020-04" db="EMBL/GenBank/DDBJ databases">
        <title>Whole genome sequencing of clinical and environmental type strains of Ochrobactrum.</title>
        <authorList>
            <person name="Dharne M."/>
        </authorList>
    </citation>
    <scope>NUCLEOTIDE SEQUENCE [LARGE SCALE GENOMIC DNA]</scope>
    <source>
        <strain evidence="1 2">DSM 13340</strain>
    </source>
</reference>
<comment type="caution">
    <text evidence="1">The sequence shown here is derived from an EMBL/GenBank/DDBJ whole genome shotgun (WGS) entry which is preliminary data.</text>
</comment>
<dbReference type="EMBL" id="JAAXZB010000001">
    <property type="protein sequence ID" value="NKW09166.1"/>
    <property type="molecule type" value="Genomic_DNA"/>
</dbReference>
<name>A0A7X6JBM8_9HYPH</name>
<dbReference type="InterPro" id="IPR015797">
    <property type="entry name" value="NUDIX_hydrolase-like_dom_sf"/>
</dbReference>
<evidence type="ECO:0000313" key="1">
    <source>
        <dbReference type="EMBL" id="NKW09166.1"/>
    </source>
</evidence>
<gene>
    <name evidence="1" type="ORF">HGG76_02655</name>
</gene>
<dbReference type="AlphaFoldDB" id="A0A7X6JBM8"/>
<dbReference type="GO" id="GO:0003824">
    <property type="term" value="F:catalytic activity"/>
    <property type="evidence" value="ECO:0007669"/>
    <property type="project" value="UniProtKB-ARBA"/>
</dbReference>
<dbReference type="Gene3D" id="3.90.79.10">
    <property type="entry name" value="Nucleoside Triphosphate Pyrophosphohydrolase"/>
    <property type="match status" value="1"/>
</dbReference>
<evidence type="ECO:0008006" key="3">
    <source>
        <dbReference type="Google" id="ProtNLM"/>
    </source>
</evidence>
<sequence>MEPWEYPIAAAWRELREEAGLSCLQHAKRVKVYDDPKRDPAPISSHTLISSCWQVRLIASRSRRG</sequence>
<protein>
    <recommendedName>
        <fullName evidence="3">Nudix hydrolase domain-containing protein</fullName>
    </recommendedName>
</protein>
<proteinExistence type="predicted"/>
<dbReference type="Proteomes" id="UP000558475">
    <property type="component" value="Unassembled WGS sequence"/>
</dbReference>
<dbReference type="SUPFAM" id="SSF55811">
    <property type="entry name" value="Nudix"/>
    <property type="match status" value="1"/>
</dbReference>
<organism evidence="1 2">
    <name type="scientific">Brucella tritici</name>
    <dbReference type="NCBI Taxonomy" id="94626"/>
    <lineage>
        <taxon>Bacteria</taxon>
        <taxon>Pseudomonadati</taxon>
        <taxon>Pseudomonadota</taxon>
        <taxon>Alphaproteobacteria</taxon>
        <taxon>Hyphomicrobiales</taxon>
        <taxon>Brucellaceae</taxon>
        <taxon>Brucella/Ochrobactrum group</taxon>
        <taxon>Brucella</taxon>
    </lineage>
</organism>
<accession>A0A7X6JBM8</accession>
<evidence type="ECO:0000313" key="2">
    <source>
        <dbReference type="Proteomes" id="UP000558475"/>
    </source>
</evidence>